<dbReference type="Pfam" id="PF01464">
    <property type="entry name" value="SLT"/>
    <property type="match status" value="1"/>
</dbReference>
<dbReference type="InterPro" id="IPR023346">
    <property type="entry name" value="Lysozyme-like_dom_sf"/>
</dbReference>
<dbReference type="PROSITE" id="PS51257">
    <property type="entry name" value="PROKAR_LIPOPROTEIN"/>
    <property type="match status" value="1"/>
</dbReference>
<feature type="domain" description="Transglycosylase SLT" evidence="3">
    <location>
        <begin position="72"/>
        <end position="174"/>
    </location>
</feature>
<dbReference type="InterPro" id="IPR008258">
    <property type="entry name" value="Transglycosylase_SLT_dom_1"/>
</dbReference>
<proteinExistence type="inferred from homology"/>
<accession>A0ABT8BRV6</accession>
<name>A0ABT8BRV6_9VIBR</name>
<feature type="chain" id="PRO_5046155846" evidence="2">
    <location>
        <begin position="25"/>
        <end position="232"/>
    </location>
</feature>
<comment type="caution">
    <text evidence="4">The sequence shown here is derived from an EMBL/GenBank/DDBJ whole genome shotgun (WGS) entry which is preliminary data.</text>
</comment>
<evidence type="ECO:0000313" key="5">
    <source>
        <dbReference type="Proteomes" id="UP001238540"/>
    </source>
</evidence>
<keyword evidence="2" id="KW-0732">Signal</keyword>
<dbReference type="PANTHER" id="PTHR37423">
    <property type="entry name" value="SOLUBLE LYTIC MUREIN TRANSGLYCOSYLASE-RELATED"/>
    <property type="match status" value="1"/>
</dbReference>
<dbReference type="PANTHER" id="PTHR37423:SF2">
    <property type="entry name" value="MEMBRANE-BOUND LYTIC MUREIN TRANSGLYCOSYLASE C"/>
    <property type="match status" value="1"/>
</dbReference>
<organism evidence="4 5">
    <name type="scientific">Vibrio ostreicida</name>
    <dbReference type="NCBI Taxonomy" id="526588"/>
    <lineage>
        <taxon>Bacteria</taxon>
        <taxon>Pseudomonadati</taxon>
        <taxon>Pseudomonadota</taxon>
        <taxon>Gammaproteobacteria</taxon>
        <taxon>Vibrionales</taxon>
        <taxon>Vibrionaceae</taxon>
        <taxon>Vibrio</taxon>
    </lineage>
</organism>
<evidence type="ECO:0000313" key="4">
    <source>
        <dbReference type="EMBL" id="MDN3609433.1"/>
    </source>
</evidence>
<protein>
    <submittedName>
        <fullName evidence="4">Lytic transglycosylase domain-containing protein</fullName>
    </submittedName>
</protein>
<dbReference type="CDD" id="cd16894">
    <property type="entry name" value="MltD-like"/>
    <property type="match status" value="1"/>
</dbReference>
<dbReference type="Gene3D" id="1.10.530.10">
    <property type="match status" value="1"/>
</dbReference>
<evidence type="ECO:0000259" key="3">
    <source>
        <dbReference type="Pfam" id="PF01464"/>
    </source>
</evidence>
<dbReference type="Proteomes" id="UP001238540">
    <property type="component" value="Unassembled WGS sequence"/>
</dbReference>
<comment type="similarity">
    <text evidence="1">Belongs to the transglycosylase Slt family.</text>
</comment>
<feature type="signal peptide" evidence="2">
    <location>
        <begin position="1"/>
        <end position="24"/>
    </location>
</feature>
<evidence type="ECO:0000256" key="1">
    <source>
        <dbReference type="ARBA" id="ARBA00007734"/>
    </source>
</evidence>
<dbReference type="SUPFAM" id="SSF53955">
    <property type="entry name" value="Lysozyme-like"/>
    <property type="match status" value="1"/>
</dbReference>
<dbReference type="PROSITE" id="PS00922">
    <property type="entry name" value="TRANSGLYCOSYLASE"/>
    <property type="match status" value="1"/>
</dbReference>
<dbReference type="EMBL" id="JAUFQC010000001">
    <property type="protein sequence ID" value="MDN3609433.1"/>
    <property type="molecule type" value="Genomic_DNA"/>
</dbReference>
<evidence type="ECO:0000256" key="2">
    <source>
        <dbReference type="SAM" id="SignalP"/>
    </source>
</evidence>
<gene>
    <name evidence="4" type="ORF">QWZ16_06920</name>
</gene>
<keyword evidence="5" id="KW-1185">Reference proteome</keyword>
<sequence length="232" mass="25920">MRIKYSWQTLILLTASLITASCYATLARSANALSSEIKSEIDILTPHKSRIELRLKANKPLIKHISSQLIDRSLPKHLVLLPMLESSYNPKAVSPANAAGLWQLIPATAQRFGLNIDERDDQRFDSIASTKAAIGYLVFLYNKFDDLSLTLAAYNAGEGRVARAIKKAGTREFSSLKLPKETKQYVRRFYALLHLIKLDTLLDDGPPPMLLFGTSDLPPLIDLRPLPPLIRL</sequence>
<dbReference type="InterPro" id="IPR000189">
    <property type="entry name" value="Transglyc_AS"/>
</dbReference>
<dbReference type="RefSeq" id="WP_170882407.1">
    <property type="nucleotide sequence ID" value="NZ_JABEYA020000002.1"/>
</dbReference>
<reference evidence="5" key="1">
    <citation type="journal article" date="2019" name="Int. J. Syst. Evol. Microbiol.">
        <title>The Global Catalogue of Microorganisms (GCM) 10K type strain sequencing project: providing services to taxonomists for standard genome sequencing and annotation.</title>
        <authorList>
            <consortium name="The Broad Institute Genomics Platform"/>
            <consortium name="The Broad Institute Genome Sequencing Center for Infectious Disease"/>
            <person name="Wu L."/>
            <person name="Ma J."/>
        </authorList>
    </citation>
    <scope>NUCLEOTIDE SEQUENCE [LARGE SCALE GENOMIC DNA]</scope>
    <source>
        <strain evidence="5">CECT 7398</strain>
    </source>
</reference>